<keyword evidence="4" id="KW-1185">Reference proteome</keyword>
<dbReference type="SUPFAM" id="SSF103039">
    <property type="entry name" value="CheC-like"/>
    <property type="match status" value="1"/>
</dbReference>
<evidence type="ECO:0000259" key="2">
    <source>
        <dbReference type="Pfam" id="PF13690"/>
    </source>
</evidence>
<keyword evidence="1" id="KW-0145">Chemotaxis</keyword>
<dbReference type="GO" id="GO:0006935">
    <property type="term" value="P:chemotaxis"/>
    <property type="evidence" value="ECO:0007669"/>
    <property type="project" value="UniProtKB-KW"/>
</dbReference>
<dbReference type="EMBL" id="CP003326">
    <property type="protein sequence ID" value="AFS79424.1"/>
    <property type="molecule type" value="Genomic_DNA"/>
</dbReference>
<dbReference type="PATRIC" id="fig|1128398.3.peg.2504"/>
<dbReference type="OrthoDB" id="9788100at2"/>
<dbReference type="RefSeq" id="WP_014968558.1">
    <property type="nucleotide sequence ID" value="NC_018664.1"/>
</dbReference>
<dbReference type="InterPro" id="IPR028976">
    <property type="entry name" value="CheC-like_sf"/>
</dbReference>
<name>K0B1U2_GOTA9</name>
<dbReference type="AlphaFoldDB" id="K0B1U2"/>
<gene>
    <name evidence="3" type="ordered locus">Curi_c24290</name>
</gene>
<sequence length="150" mass="16244">MDVKLINPFLESFNTIMPQLGFQTEKGEILLKDKINGAGIAITVGITGDIKGNVIYIMEEEGAKKVASQMMMGMPVDELNDMAQSAISELSNMLTANASMNYSNQGLTTDISTPVLVMGKDINIKVNTKEIICINMIANDITIAINISIE</sequence>
<dbReference type="eggNOG" id="COG1406">
    <property type="taxonomic scope" value="Bacteria"/>
</dbReference>
<dbReference type="InterPro" id="IPR028051">
    <property type="entry name" value="CheX-like_dom"/>
</dbReference>
<dbReference type="InterPro" id="IPR038756">
    <property type="entry name" value="CheX-like"/>
</dbReference>
<reference evidence="3 4" key="1">
    <citation type="journal article" date="2012" name="PLoS ONE">
        <title>The purine-utilizing bacterium Clostridium acidurici 9a: a genome-guided metabolic reconsideration.</title>
        <authorList>
            <person name="Hartwich K."/>
            <person name="Poehlein A."/>
            <person name="Daniel R."/>
        </authorList>
    </citation>
    <scope>NUCLEOTIDE SEQUENCE [LARGE SCALE GENOMIC DNA]</scope>
    <source>
        <strain evidence="4">ATCC 7906 / DSM 604 / BCRC 14475 / CIP 104303 / KCTC 5404 / NCIMB 10678 / 9a</strain>
    </source>
</reference>
<dbReference type="HOGENOM" id="CLU_116290_1_1_9"/>
<feature type="domain" description="Chemotaxis phosphatase CheX-like" evidence="2">
    <location>
        <begin position="41"/>
        <end position="134"/>
    </location>
</feature>
<dbReference type="PANTHER" id="PTHR39452:SF1">
    <property type="entry name" value="CHEY-P PHOSPHATASE CHEX"/>
    <property type="match status" value="1"/>
</dbReference>
<evidence type="ECO:0000313" key="3">
    <source>
        <dbReference type="EMBL" id="AFS79424.1"/>
    </source>
</evidence>
<evidence type="ECO:0000313" key="4">
    <source>
        <dbReference type="Proteomes" id="UP000006094"/>
    </source>
</evidence>
<dbReference type="PANTHER" id="PTHR39452">
    <property type="entry name" value="CHEY-P PHOSPHATASE CHEX"/>
    <property type="match status" value="1"/>
</dbReference>
<proteinExistence type="predicted"/>
<dbReference type="STRING" id="1128398.Curi_c24290"/>
<dbReference type="Proteomes" id="UP000006094">
    <property type="component" value="Chromosome"/>
</dbReference>
<protein>
    <submittedName>
        <fullName evidence="3">Chemotaxis protein, CheC-like protein</fullName>
    </submittedName>
</protein>
<dbReference type="CDD" id="cd17906">
    <property type="entry name" value="CheX"/>
    <property type="match status" value="1"/>
</dbReference>
<dbReference type="KEGG" id="cad:Curi_c24290"/>
<dbReference type="Gene3D" id="3.40.1550.10">
    <property type="entry name" value="CheC-like"/>
    <property type="match status" value="1"/>
</dbReference>
<organism evidence="3 4">
    <name type="scientific">Gottschalkia acidurici (strain ATCC 7906 / DSM 604 / BCRC 14475 / CIP 104303 / KCTC 5404 / NCIMB 10678 / 9a)</name>
    <name type="common">Clostridium acidurici</name>
    <dbReference type="NCBI Taxonomy" id="1128398"/>
    <lineage>
        <taxon>Bacteria</taxon>
        <taxon>Bacillati</taxon>
        <taxon>Bacillota</taxon>
        <taxon>Tissierellia</taxon>
        <taxon>Tissierellales</taxon>
        <taxon>Gottschalkiaceae</taxon>
        <taxon>Gottschalkia</taxon>
    </lineage>
</organism>
<dbReference type="Pfam" id="PF13690">
    <property type="entry name" value="CheX"/>
    <property type="match status" value="1"/>
</dbReference>
<accession>K0B1U2</accession>
<evidence type="ECO:0000256" key="1">
    <source>
        <dbReference type="ARBA" id="ARBA00022500"/>
    </source>
</evidence>